<protein>
    <recommendedName>
        <fullName evidence="9">Ig-like domain-containing protein</fullName>
    </recommendedName>
</protein>
<dbReference type="PANTHER" id="PTHR19433">
    <property type="entry name" value="T-CELL RECEPTOR ALPHA CHAIN V REGION-RELATED"/>
    <property type="match status" value="1"/>
</dbReference>
<comment type="subcellular location">
    <subcellularLocation>
        <location evidence="1">Cell membrane</location>
    </subcellularLocation>
</comment>
<dbReference type="InterPro" id="IPR052051">
    <property type="entry name" value="TCR_complex_component"/>
</dbReference>
<dbReference type="InterPro" id="IPR036179">
    <property type="entry name" value="Ig-like_dom_sf"/>
</dbReference>
<dbReference type="InterPro" id="IPR003599">
    <property type="entry name" value="Ig_sub"/>
</dbReference>
<keyword evidence="7" id="KW-0325">Glycoprotein</keyword>
<keyword evidence="6" id="KW-1015">Disulfide bond</keyword>
<dbReference type="Pfam" id="PF07686">
    <property type="entry name" value="V-set"/>
    <property type="match status" value="2"/>
</dbReference>
<dbReference type="InterPro" id="IPR007110">
    <property type="entry name" value="Ig-like_dom"/>
</dbReference>
<name>A0A3B4AI38_9GOBI</name>
<keyword evidence="3" id="KW-0732">Signal</keyword>
<dbReference type="AlphaFoldDB" id="A0A3B4AI38"/>
<accession>A0A3B4AI38</accession>
<dbReference type="PROSITE" id="PS50835">
    <property type="entry name" value="IG_LIKE"/>
    <property type="match status" value="2"/>
</dbReference>
<dbReference type="Gene3D" id="2.60.40.10">
    <property type="entry name" value="Immunoglobulins"/>
    <property type="match status" value="2"/>
</dbReference>
<evidence type="ECO:0000256" key="3">
    <source>
        <dbReference type="ARBA" id="ARBA00022729"/>
    </source>
</evidence>
<feature type="domain" description="Ig-like" evidence="9">
    <location>
        <begin position="26"/>
        <end position="121"/>
    </location>
</feature>
<keyword evidence="4" id="KW-0391">Immunity</keyword>
<dbReference type="STRING" id="409849.ENSPMGP00000016131"/>
<organism evidence="10 11">
    <name type="scientific">Periophthalmus magnuspinnatus</name>
    <dbReference type="NCBI Taxonomy" id="409849"/>
    <lineage>
        <taxon>Eukaryota</taxon>
        <taxon>Metazoa</taxon>
        <taxon>Chordata</taxon>
        <taxon>Craniata</taxon>
        <taxon>Vertebrata</taxon>
        <taxon>Euteleostomi</taxon>
        <taxon>Actinopterygii</taxon>
        <taxon>Neopterygii</taxon>
        <taxon>Teleostei</taxon>
        <taxon>Neoteleostei</taxon>
        <taxon>Acanthomorphata</taxon>
        <taxon>Gobiaria</taxon>
        <taxon>Gobiiformes</taxon>
        <taxon>Gobioidei</taxon>
        <taxon>Gobiidae</taxon>
        <taxon>Oxudercinae</taxon>
        <taxon>Periophthalmus</taxon>
    </lineage>
</organism>
<keyword evidence="8" id="KW-1133">Transmembrane helix</keyword>
<dbReference type="SMART" id="SM00409">
    <property type="entry name" value="IG"/>
    <property type="match status" value="2"/>
</dbReference>
<dbReference type="SMART" id="SM00406">
    <property type="entry name" value="IGv"/>
    <property type="match status" value="2"/>
</dbReference>
<dbReference type="InterPro" id="IPR013783">
    <property type="entry name" value="Ig-like_fold"/>
</dbReference>
<evidence type="ECO:0000313" key="10">
    <source>
        <dbReference type="Ensembl" id="ENSPMGP00000016131.1"/>
    </source>
</evidence>
<evidence type="ECO:0000256" key="6">
    <source>
        <dbReference type="ARBA" id="ARBA00023157"/>
    </source>
</evidence>
<evidence type="ECO:0000256" key="7">
    <source>
        <dbReference type="ARBA" id="ARBA00023180"/>
    </source>
</evidence>
<dbReference type="InterPro" id="IPR013106">
    <property type="entry name" value="Ig_V-set"/>
</dbReference>
<keyword evidence="5 8" id="KW-0472">Membrane</keyword>
<evidence type="ECO:0000256" key="8">
    <source>
        <dbReference type="SAM" id="Phobius"/>
    </source>
</evidence>
<reference evidence="10" key="1">
    <citation type="submission" date="2025-08" db="UniProtKB">
        <authorList>
            <consortium name="Ensembl"/>
        </authorList>
    </citation>
    <scope>IDENTIFICATION</scope>
</reference>
<evidence type="ECO:0000313" key="11">
    <source>
        <dbReference type="Proteomes" id="UP000261520"/>
    </source>
</evidence>
<dbReference type="GO" id="GO:0002376">
    <property type="term" value="P:immune system process"/>
    <property type="evidence" value="ECO:0007669"/>
    <property type="project" value="UniProtKB-KW"/>
</dbReference>
<sequence>SSSVWITTLSQNGLHKKGGFLAAFFGDNVTLRCTSSEVGAKLNWFRQKWGMKPVLISSYFKYDQNREFYKEFRSNNHFKMDYGDDKNDLSIMNVSSSDSAVYHCVRSFLHQSDFQESVTVIVKSLHPTAEVHQSPHEEIEPGHSVILHCSVQTDGCVGQHRVHWFKQSEESAAGLLYSHGGSSDQCESNTDGPNNPCVYNLPIHNVSSQQTGTYYCAVAACGQVLFGIGTRVTLKDGVHTVMIHMLSGALALSSVLLILLAFVLCTTKNEYSRSKSGISNLSPPPFK</sequence>
<evidence type="ECO:0000256" key="5">
    <source>
        <dbReference type="ARBA" id="ARBA00023136"/>
    </source>
</evidence>
<keyword evidence="11" id="KW-1185">Reference proteome</keyword>
<dbReference type="GO" id="GO:0005886">
    <property type="term" value="C:plasma membrane"/>
    <property type="evidence" value="ECO:0007669"/>
    <property type="project" value="UniProtKB-SubCell"/>
</dbReference>
<dbReference type="SUPFAM" id="SSF48726">
    <property type="entry name" value="Immunoglobulin"/>
    <property type="match status" value="2"/>
</dbReference>
<reference evidence="10" key="2">
    <citation type="submission" date="2025-09" db="UniProtKB">
        <authorList>
            <consortium name="Ensembl"/>
        </authorList>
    </citation>
    <scope>IDENTIFICATION</scope>
</reference>
<keyword evidence="8" id="KW-0812">Transmembrane</keyword>
<evidence type="ECO:0000256" key="4">
    <source>
        <dbReference type="ARBA" id="ARBA00022859"/>
    </source>
</evidence>
<dbReference type="GO" id="GO:0009617">
    <property type="term" value="P:response to bacterium"/>
    <property type="evidence" value="ECO:0007669"/>
    <property type="project" value="TreeGrafter"/>
</dbReference>
<proteinExistence type="predicted"/>
<dbReference type="Proteomes" id="UP000261520">
    <property type="component" value="Unplaced"/>
</dbReference>
<evidence type="ECO:0000256" key="2">
    <source>
        <dbReference type="ARBA" id="ARBA00022475"/>
    </source>
</evidence>
<dbReference type="Ensembl" id="ENSPMGT00000017209.1">
    <property type="protein sequence ID" value="ENSPMGP00000016131.1"/>
    <property type="gene ID" value="ENSPMGG00000013239.1"/>
</dbReference>
<evidence type="ECO:0000256" key="1">
    <source>
        <dbReference type="ARBA" id="ARBA00004236"/>
    </source>
</evidence>
<dbReference type="CDD" id="cd00099">
    <property type="entry name" value="IgV"/>
    <property type="match status" value="2"/>
</dbReference>
<evidence type="ECO:0000259" key="9">
    <source>
        <dbReference type="PROSITE" id="PS50835"/>
    </source>
</evidence>
<feature type="transmembrane region" description="Helical" evidence="8">
    <location>
        <begin position="241"/>
        <end position="265"/>
    </location>
</feature>
<feature type="domain" description="Ig-like" evidence="9">
    <location>
        <begin position="127"/>
        <end position="218"/>
    </location>
</feature>
<keyword evidence="2" id="KW-1003">Cell membrane</keyword>